<dbReference type="EMBL" id="HBHQ01020659">
    <property type="protein sequence ID" value="CAD9822087.1"/>
    <property type="molecule type" value="Transcribed_RNA"/>
</dbReference>
<feature type="signal peptide" evidence="1">
    <location>
        <begin position="1"/>
        <end position="23"/>
    </location>
</feature>
<proteinExistence type="predicted"/>
<accession>A0A7S2UMD3</accession>
<dbReference type="AlphaFoldDB" id="A0A7S2UMD3"/>
<sequence>MNKSTILSTILLLLKAATFGTSAFVFPNFWSMHVKYMKSSSTLGVGSDVTDVTDVAMIVVFGRPGAGKSSVAEEAVRYIYQRGQSDKGSAYDCLALDLDTCVPKWMKDNFAKGVYPTHEERLQFAHSACDYVEAQCRSKQSESKDNHPISVIVSFSFVNTDLREVYRSRFPTAIWALVDTTEEEATVRISQREGHFYKGAPPAVSDDPPTIASDGTFKDSSTEKNNSEWLFAPVIFHHIILNGEDSVTANAVKVLNELDSLRAKREAIISSESEI</sequence>
<reference evidence="2" key="1">
    <citation type="submission" date="2021-01" db="EMBL/GenBank/DDBJ databases">
        <authorList>
            <person name="Corre E."/>
            <person name="Pelletier E."/>
            <person name="Niang G."/>
            <person name="Scheremetjew M."/>
            <person name="Finn R."/>
            <person name="Kale V."/>
            <person name="Holt S."/>
            <person name="Cochrane G."/>
            <person name="Meng A."/>
            <person name="Brown T."/>
            <person name="Cohen L."/>
        </authorList>
    </citation>
    <scope>NUCLEOTIDE SEQUENCE</scope>
    <source>
        <strain evidence="2">CCMP2084</strain>
    </source>
</reference>
<evidence type="ECO:0000256" key="1">
    <source>
        <dbReference type="SAM" id="SignalP"/>
    </source>
</evidence>
<dbReference type="SUPFAM" id="SSF52540">
    <property type="entry name" value="P-loop containing nucleoside triphosphate hydrolases"/>
    <property type="match status" value="1"/>
</dbReference>
<keyword evidence="1" id="KW-0732">Signal</keyword>
<dbReference type="InterPro" id="IPR027417">
    <property type="entry name" value="P-loop_NTPase"/>
</dbReference>
<gene>
    <name evidence="2" type="ORF">ASEP1449_LOCUS13921</name>
</gene>
<evidence type="ECO:0008006" key="3">
    <source>
        <dbReference type="Google" id="ProtNLM"/>
    </source>
</evidence>
<protein>
    <recommendedName>
        <fullName evidence="3">Gluconokinase</fullName>
    </recommendedName>
</protein>
<feature type="chain" id="PRO_5030911834" description="Gluconokinase" evidence="1">
    <location>
        <begin position="24"/>
        <end position="275"/>
    </location>
</feature>
<evidence type="ECO:0000313" key="2">
    <source>
        <dbReference type="EMBL" id="CAD9822087.1"/>
    </source>
</evidence>
<name>A0A7S2UMD3_9STRA</name>
<dbReference type="Gene3D" id="3.40.50.300">
    <property type="entry name" value="P-loop containing nucleotide triphosphate hydrolases"/>
    <property type="match status" value="1"/>
</dbReference>
<organism evidence="2">
    <name type="scientific">Attheya septentrionalis</name>
    <dbReference type="NCBI Taxonomy" id="420275"/>
    <lineage>
        <taxon>Eukaryota</taxon>
        <taxon>Sar</taxon>
        <taxon>Stramenopiles</taxon>
        <taxon>Ochrophyta</taxon>
        <taxon>Bacillariophyta</taxon>
        <taxon>Coscinodiscophyceae</taxon>
        <taxon>Chaetocerotophycidae</taxon>
        <taxon>Chaetocerotales</taxon>
        <taxon>Attheyaceae</taxon>
        <taxon>Attheya</taxon>
    </lineage>
</organism>